<keyword evidence="3" id="KW-0813">Transport</keyword>
<feature type="transmembrane region" description="Helical" evidence="7">
    <location>
        <begin position="155"/>
        <end position="176"/>
    </location>
</feature>
<feature type="transmembrane region" description="Helical" evidence="7">
    <location>
        <begin position="38"/>
        <end position="58"/>
    </location>
</feature>
<evidence type="ECO:0000256" key="3">
    <source>
        <dbReference type="ARBA" id="ARBA00022448"/>
    </source>
</evidence>
<comment type="caution">
    <text evidence="8">The sequence shown here is derived from an EMBL/GenBank/DDBJ whole genome shotgun (WGS) entry which is preliminary data.</text>
</comment>
<dbReference type="EMBL" id="JARBHA010000014">
    <property type="protein sequence ID" value="KAJ9683220.1"/>
    <property type="molecule type" value="Genomic_DNA"/>
</dbReference>
<organism evidence="8 9">
    <name type="scientific">Vitis rotundifolia</name>
    <name type="common">Muscadine grape</name>
    <dbReference type="NCBI Taxonomy" id="103349"/>
    <lineage>
        <taxon>Eukaryota</taxon>
        <taxon>Viridiplantae</taxon>
        <taxon>Streptophyta</taxon>
        <taxon>Embryophyta</taxon>
        <taxon>Tracheophyta</taxon>
        <taxon>Spermatophyta</taxon>
        <taxon>Magnoliopsida</taxon>
        <taxon>eudicotyledons</taxon>
        <taxon>Gunneridae</taxon>
        <taxon>Pentapetalae</taxon>
        <taxon>rosids</taxon>
        <taxon>Vitales</taxon>
        <taxon>Vitaceae</taxon>
        <taxon>Viteae</taxon>
        <taxon>Vitis</taxon>
    </lineage>
</organism>
<comment type="similarity">
    <text evidence="2">Belongs to the YSL (TC 2.A.67.2) family.</text>
</comment>
<gene>
    <name evidence="8" type="ORF">PVL29_018987</name>
</gene>
<evidence type="ECO:0008006" key="10">
    <source>
        <dbReference type="Google" id="ProtNLM"/>
    </source>
</evidence>
<reference evidence="8 9" key="1">
    <citation type="journal article" date="2023" name="BMC Biotechnol.">
        <title>Vitis rotundifolia cv Carlos genome sequencing.</title>
        <authorList>
            <person name="Huff M."/>
            <person name="Hulse-Kemp A."/>
            <person name="Scheffler B."/>
            <person name="Youngblood R."/>
            <person name="Simpson S."/>
            <person name="Babiker E."/>
            <person name="Staton M."/>
        </authorList>
    </citation>
    <scope>NUCLEOTIDE SEQUENCE [LARGE SCALE GENOMIC DNA]</scope>
    <source>
        <tissue evidence="8">Leaf</tissue>
    </source>
</reference>
<keyword evidence="6 7" id="KW-0472">Membrane</keyword>
<dbReference type="Proteomes" id="UP001168098">
    <property type="component" value="Unassembled WGS sequence"/>
</dbReference>
<protein>
    <recommendedName>
        <fullName evidence="10">Metal-nicotianamine transporter YSL6</fullName>
    </recommendedName>
</protein>
<name>A0AA38Z6B2_VITRO</name>
<dbReference type="InterPro" id="IPR004813">
    <property type="entry name" value="OPT"/>
</dbReference>
<dbReference type="PANTHER" id="PTHR31645">
    <property type="entry name" value="OLIGOPEPTIDE TRANSPORTER YGL114W-RELATED"/>
    <property type="match status" value="1"/>
</dbReference>
<evidence type="ECO:0000256" key="6">
    <source>
        <dbReference type="ARBA" id="ARBA00023136"/>
    </source>
</evidence>
<sequence length="421" mass="46449">MGTEQAAAVEISEPLLLDSGKVREVELDERIPEWKDQITLRGLVVSAVMGSLFCIITHKLNLTVGIIPSLNVAAGLLGFFFVKSWTGFLSTLGFSVRPFTRQENTVIQTCVVACYGLAFSGGFGSYLLAMDERTYQLIGVDYPGNRAEDVLNPGLGWMIGFLFVVSFLGLFSLVPLRKVMVMDYKLTYPSGTATAMLINSFHTNTGAELAGKQVSCLGKYLSISLSWSCFKWFFSGIGDSCGFDNFPSLGLALYKNTFYFDFSPTYVGCGLICPHIVNCSVLLGAIVSWGFLWPFISQHAGDWYPADLGSNDFKGLYGYKVFIAISLILGDGLYNLIKIISITVKEIWNNRTKQNNLPIIKEVLGKKICGPSIFSENVSLCISLGTFPLTRKKYLSYMVIFSVPCILALVCSVCFLFWDLL</sequence>
<keyword evidence="5 7" id="KW-1133">Transmembrane helix</keyword>
<accession>A0AA38Z6B2</accession>
<evidence type="ECO:0000256" key="1">
    <source>
        <dbReference type="ARBA" id="ARBA00004141"/>
    </source>
</evidence>
<keyword evidence="9" id="KW-1185">Reference proteome</keyword>
<feature type="transmembrane region" description="Helical" evidence="7">
    <location>
        <begin position="70"/>
        <end position="94"/>
    </location>
</feature>
<keyword evidence="4 7" id="KW-0812">Transmembrane</keyword>
<evidence type="ECO:0000256" key="2">
    <source>
        <dbReference type="ARBA" id="ARBA00010276"/>
    </source>
</evidence>
<comment type="subcellular location">
    <subcellularLocation>
        <location evidence="1">Membrane</location>
        <topology evidence="1">Multi-pass membrane protein</topology>
    </subcellularLocation>
</comment>
<proteinExistence type="inferred from homology"/>
<dbReference type="PANTHER" id="PTHR31645:SF0">
    <property type="entry name" value="OLIGOPEPTIDE TRANSPORTER YGL114W-RELATED"/>
    <property type="match status" value="1"/>
</dbReference>
<feature type="transmembrane region" description="Helical" evidence="7">
    <location>
        <begin position="394"/>
        <end position="418"/>
    </location>
</feature>
<dbReference type="InterPro" id="IPR045035">
    <property type="entry name" value="YSL-like"/>
</dbReference>
<evidence type="ECO:0000313" key="9">
    <source>
        <dbReference type="Proteomes" id="UP001168098"/>
    </source>
</evidence>
<dbReference type="GO" id="GO:0035673">
    <property type="term" value="F:oligopeptide transmembrane transporter activity"/>
    <property type="evidence" value="ECO:0007669"/>
    <property type="project" value="InterPro"/>
</dbReference>
<evidence type="ECO:0000313" key="8">
    <source>
        <dbReference type="EMBL" id="KAJ9683220.1"/>
    </source>
</evidence>
<feature type="transmembrane region" description="Helical" evidence="7">
    <location>
        <begin position="276"/>
        <end position="296"/>
    </location>
</feature>
<dbReference type="NCBIfam" id="TIGR00728">
    <property type="entry name" value="OPT_sfam"/>
    <property type="match status" value="1"/>
</dbReference>
<feature type="transmembrane region" description="Helical" evidence="7">
    <location>
        <begin position="316"/>
        <end position="337"/>
    </location>
</feature>
<feature type="transmembrane region" description="Helical" evidence="7">
    <location>
        <begin position="106"/>
        <end position="129"/>
    </location>
</feature>
<dbReference type="GO" id="GO:0005774">
    <property type="term" value="C:vacuolar membrane"/>
    <property type="evidence" value="ECO:0007669"/>
    <property type="project" value="TreeGrafter"/>
</dbReference>
<dbReference type="Pfam" id="PF03169">
    <property type="entry name" value="OPT"/>
    <property type="match status" value="1"/>
</dbReference>
<dbReference type="AlphaFoldDB" id="A0AA38Z6B2"/>
<evidence type="ECO:0000256" key="7">
    <source>
        <dbReference type="SAM" id="Phobius"/>
    </source>
</evidence>
<evidence type="ECO:0000256" key="4">
    <source>
        <dbReference type="ARBA" id="ARBA00022692"/>
    </source>
</evidence>
<evidence type="ECO:0000256" key="5">
    <source>
        <dbReference type="ARBA" id="ARBA00022989"/>
    </source>
</evidence>